<organism evidence="2 3">
    <name type="scientific">Spirodela intermedia</name>
    <name type="common">Intermediate duckweed</name>
    <dbReference type="NCBI Taxonomy" id="51605"/>
    <lineage>
        <taxon>Eukaryota</taxon>
        <taxon>Viridiplantae</taxon>
        <taxon>Streptophyta</taxon>
        <taxon>Embryophyta</taxon>
        <taxon>Tracheophyta</taxon>
        <taxon>Spermatophyta</taxon>
        <taxon>Magnoliopsida</taxon>
        <taxon>Liliopsida</taxon>
        <taxon>Araceae</taxon>
        <taxon>Lemnoideae</taxon>
        <taxon>Spirodela</taxon>
    </lineage>
</organism>
<accession>A0A7I8KKR4</accession>
<dbReference type="Proteomes" id="UP000663760">
    <property type="component" value="Chromosome 6"/>
</dbReference>
<dbReference type="AlphaFoldDB" id="A0A7I8KKR4"/>
<evidence type="ECO:0000256" key="1">
    <source>
        <dbReference type="SAM" id="MobiDB-lite"/>
    </source>
</evidence>
<feature type="region of interest" description="Disordered" evidence="1">
    <location>
        <begin position="1"/>
        <end position="28"/>
    </location>
</feature>
<dbReference type="EMBL" id="LR746269">
    <property type="protein sequence ID" value="CAA7397846.1"/>
    <property type="molecule type" value="Genomic_DNA"/>
</dbReference>
<gene>
    <name evidence="2" type="ORF">SI8410_06008511</name>
</gene>
<reference evidence="2" key="1">
    <citation type="submission" date="2020-02" db="EMBL/GenBank/DDBJ databases">
        <authorList>
            <person name="Scholz U."/>
            <person name="Mascher M."/>
            <person name="Fiebig A."/>
        </authorList>
    </citation>
    <scope>NUCLEOTIDE SEQUENCE</scope>
</reference>
<evidence type="ECO:0000313" key="2">
    <source>
        <dbReference type="EMBL" id="CAA7397846.1"/>
    </source>
</evidence>
<proteinExistence type="predicted"/>
<name>A0A7I8KKR4_SPIIN</name>
<sequence length="138" mass="14888">MDRAETRRERERERAAGARAHTCGRHCGDTRRHPTPSLGLMATGRWRHMRGRTSSLFLPCGHLLRHLSVGLLPRGAGCGRAKLAGSPSSLPTGTCLGMCQNMRSPAMSAMLNPSPSICCPPSLTVNISVLLSAVIMMR</sequence>
<feature type="compositionally biased region" description="Basic and acidic residues" evidence="1">
    <location>
        <begin position="1"/>
        <end position="16"/>
    </location>
</feature>
<evidence type="ECO:0000313" key="3">
    <source>
        <dbReference type="Proteomes" id="UP000663760"/>
    </source>
</evidence>
<keyword evidence="3" id="KW-1185">Reference proteome</keyword>
<protein>
    <submittedName>
        <fullName evidence="2">Uncharacterized protein</fullName>
    </submittedName>
</protein>